<evidence type="ECO:0008006" key="4">
    <source>
        <dbReference type="Google" id="ProtNLM"/>
    </source>
</evidence>
<comment type="caution">
    <text evidence="2">The sequence shown here is derived from an EMBL/GenBank/DDBJ whole genome shotgun (WGS) entry which is preliminary data.</text>
</comment>
<feature type="compositionally biased region" description="Basic and acidic residues" evidence="1">
    <location>
        <begin position="382"/>
        <end position="392"/>
    </location>
</feature>
<feature type="region of interest" description="Disordered" evidence="1">
    <location>
        <begin position="139"/>
        <end position="395"/>
    </location>
</feature>
<dbReference type="RefSeq" id="WP_070909754.1">
    <property type="nucleotide sequence ID" value="NZ_MLIC01000001.1"/>
</dbReference>
<dbReference type="Proteomes" id="UP000179621">
    <property type="component" value="Unassembled WGS sequence"/>
</dbReference>
<keyword evidence="3" id="KW-1185">Reference proteome</keyword>
<feature type="compositionally biased region" description="Gly residues" evidence="1">
    <location>
        <begin position="170"/>
        <end position="187"/>
    </location>
</feature>
<evidence type="ECO:0000256" key="1">
    <source>
        <dbReference type="SAM" id="MobiDB-lite"/>
    </source>
</evidence>
<protein>
    <recommendedName>
        <fullName evidence="4">ESX-1 secretion-associated protein EspA/EspE-like domain-containing protein</fullName>
    </recommendedName>
</protein>
<organism evidence="2 3">
    <name type="scientific">Mycobacteroides saopaulense</name>
    <dbReference type="NCBI Taxonomy" id="1578165"/>
    <lineage>
        <taxon>Bacteria</taxon>
        <taxon>Bacillati</taxon>
        <taxon>Actinomycetota</taxon>
        <taxon>Actinomycetes</taxon>
        <taxon>Mycobacteriales</taxon>
        <taxon>Mycobacteriaceae</taxon>
        <taxon>Mycobacteroides</taxon>
    </lineage>
</organism>
<evidence type="ECO:0000313" key="2">
    <source>
        <dbReference type="EMBL" id="OHU13888.1"/>
    </source>
</evidence>
<sequence>MADDSWPSRNFDEITQKLTDIKAAVAHDLSTRYKAMGAEVSQACAAVQEVRNRLNDDRFWSGQGPSAAHSAVDSFYKTVDDPDTGLPALADKISATLDQDADVLTQANAVPQSHSRPNSKATLEEWNKATEELRADAQRLYTTPLDVQRPNVTDVGKTKTLPETSTPLPGNGGTQTGGSTGGGGGGTQSPSVTDGLANKDTKPQLAGSEGQQGGGAGQGQGGGQGGGSGGGAPGGGSGSGAGSGFGAGSKDPGSGLPVGGTTAAGFSPSATGTGPGGSVSGAGGPGGLSVPRGGGLPGGVAGGTGPGGVNPAGIGAAGVRGGGGPIGMMGGAGAHGAHGKGQDDDEKPIPNYLINVDNGNELFGEPVKASPGVIGDWTENEQAEKQAREAEKRRYKSMGWDVRFSDEEEGRAGGHDG</sequence>
<feature type="compositionally biased region" description="Gly residues" evidence="1">
    <location>
        <begin position="273"/>
        <end position="336"/>
    </location>
</feature>
<evidence type="ECO:0000313" key="3">
    <source>
        <dbReference type="Proteomes" id="UP000179621"/>
    </source>
</evidence>
<accession>A0ABX3C5P4</accession>
<gene>
    <name evidence="2" type="ORF">BKG73_04260</name>
</gene>
<feature type="compositionally biased region" description="Gly residues" evidence="1">
    <location>
        <begin position="210"/>
        <end position="247"/>
    </location>
</feature>
<dbReference type="EMBL" id="MLIH01000002">
    <property type="protein sequence ID" value="OHU13888.1"/>
    <property type="molecule type" value="Genomic_DNA"/>
</dbReference>
<proteinExistence type="predicted"/>
<name>A0ABX3C5P4_9MYCO</name>
<reference evidence="2 3" key="1">
    <citation type="submission" date="2016-10" db="EMBL/GenBank/DDBJ databases">
        <title>Evaluation of Human, Animal and Environmental Mycobacterium chelonae Isolates by Core Genome Phylogenomic Analysis, Targeted Gene Comparison, and Anti-microbial Susceptibility Patterns: A Tale of Mistaken Identities.</title>
        <authorList>
            <person name="Fogelson S.B."/>
            <person name="Camus A.C."/>
            <person name="Lorenz W."/>
            <person name="Vasireddy R."/>
            <person name="Vasireddy S."/>
            <person name="Smith T."/>
            <person name="Brown-Elliott B.A."/>
            <person name="Wallace R.J.Jr."/>
            <person name="Hasan N.A."/>
            <person name="Reischl U."/>
            <person name="Sanchez S."/>
        </authorList>
    </citation>
    <scope>NUCLEOTIDE SEQUENCE [LARGE SCALE GENOMIC DNA]</scope>
    <source>
        <strain evidence="2 3">8528</strain>
    </source>
</reference>